<dbReference type="GO" id="GO:0046983">
    <property type="term" value="F:protein dimerization activity"/>
    <property type="evidence" value="ECO:0007669"/>
    <property type="project" value="InterPro"/>
</dbReference>
<gene>
    <name evidence="3" type="ORF">MCOR_441</name>
</gene>
<dbReference type="OrthoDB" id="10029684at2759"/>
<sequence length="799" mass="91377">MKRQVSIQSFFGNSSKRQKSDETGTTRNEGFTNAESAVNDSQKAVGQSESHNRSQGQTPNDVTSWFGRTLNDDEKYTIYSKGVSIPDTFKFPSTKIADKNRCFRREWISKYPGLVYSIEEDGAYCLHCVLFEKEPEKRGKLVNAPFKNWKKALEVFDEHFWGKSTKSLKRGGTGYQRHMQCVTKGEMFIQQVNQQTNVHMTLNHGLESRKEKNLMVLESIVKTVLICGRQNFALRGHRDDAKHIVNGNNANIGNFQALLDFRIDAGDKFLVEHFKTAPKNATYRSKTVQNEIIDIIGNIIRTKIIKDISDSGGMFSVSADEVRDVSNTEQLAVCLRFVDLSGVIREEFVDFIEVSDDTSGERLSNELLKLLPEMGLDLNLMRSQCYDGAGNMTGHLKGVGPRIQRIYPKALHFWCTAHQLNRCIVAAANIPCVRNMMGTADKVVQFFNWSPKRQSFLEEQLQHYRNEPKRMKLKELCRTRWVERHDAFEIFWDFLPAIIETMEKIKSVDKSPVAISDTQSLENNITSFQFLVSLLVTMRCIGYLKQISTSLQGRAVDVVSALESVNLVKEALQDVRDNMDEFHAKWYSEILKLADELDVTPSKPRTCGRQTKRSNVPCESTEDYYKKTIAIPLLDHMLSEMNSRFGDLQIKASMGLQVIPAMIPQFSTNDFEYFVDDLPFPSTLEQEMHMWKLKWANESDPPSDINTALQNCNSIIFPNVHQILKICGIFPVTSCECERSISRLRLVKTYLRSTMSTSRASSLIMMYAHRNITVNPKEVVMQYARRNPRRIVLPDILAE</sequence>
<feature type="compositionally biased region" description="Polar residues" evidence="1">
    <location>
        <begin position="1"/>
        <end position="15"/>
    </location>
</feature>
<dbReference type="Proteomes" id="UP000507470">
    <property type="component" value="Unassembled WGS sequence"/>
</dbReference>
<feature type="domain" description="TTF-type" evidence="2">
    <location>
        <begin position="99"/>
        <end position="199"/>
    </location>
</feature>
<dbReference type="InterPro" id="IPR052958">
    <property type="entry name" value="IFN-induced_PKR_regulator"/>
</dbReference>
<dbReference type="Pfam" id="PF14291">
    <property type="entry name" value="DUF4371"/>
    <property type="match status" value="1"/>
</dbReference>
<dbReference type="SMART" id="SM00597">
    <property type="entry name" value="ZnF_TTF"/>
    <property type="match status" value="1"/>
</dbReference>
<keyword evidence="4" id="KW-1185">Reference proteome</keyword>
<dbReference type="AlphaFoldDB" id="A0A6J7ZU42"/>
<dbReference type="EMBL" id="CACVKT020000115">
    <property type="protein sequence ID" value="CAC5356088.1"/>
    <property type="molecule type" value="Genomic_DNA"/>
</dbReference>
<organism evidence="3 4">
    <name type="scientific">Mytilus coruscus</name>
    <name type="common">Sea mussel</name>
    <dbReference type="NCBI Taxonomy" id="42192"/>
    <lineage>
        <taxon>Eukaryota</taxon>
        <taxon>Metazoa</taxon>
        <taxon>Spiralia</taxon>
        <taxon>Lophotrochozoa</taxon>
        <taxon>Mollusca</taxon>
        <taxon>Bivalvia</taxon>
        <taxon>Autobranchia</taxon>
        <taxon>Pteriomorphia</taxon>
        <taxon>Mytilida</taxon>
        <taxon>Mytiloidea</taxon>
        <taxon>Mytilidae</taxon>
        <taxon>Mytilinae</taxon>
        <taxon>Mytilus</taxon>
    </lineage>
</organism>
<evidence type="ECO:0000256" key="1">
    <source>
        <dbReference type="SAM" id="MobiDB-lite"/>
    </source>
</evidence>
<feature type="region of interest" description="Disordered" evidence="1">
    <location>
        <begin position="1"/>
        <end position="64"/>
    </location>
</feature>
<evidence type="ECO:0000259" key="2">
    <source>
        <dbReference type="SMART" id="SM00597"/>
    </source>
</evidence>
<proteinExistence type="predicted"/>
<dbReference type="InterPro" id="IPR012337">
    <property type="entry name" value="RNaseH-like_sf"/>
</dbReference>
<reference evidence="3 4" key="1">
    <citation type="submission" date="2020-06" db="EMBL/GenBank/DDBJ databases">
        <authorList>
            <person name="Li R."/>
            <person name="Bekaert M."/>
        </authorList>
    </citation>
    <scope>NUCLEOTIDE SEQUENCE [LARGE SCALE GENOMIC DNA]</scope>
    <source>
        <strain evidence="4">wild</strain>
    </source>
</reference>
<dbReference type="PANTHER" id="PTHR46289:SF14">
    <property type="entry name" value="DUF4371 DOMAIN-CONTAINING PROTEIN"/>
    <property type="match status" value="1"/>
</dbReference>
<feature type="compositionally biased region" description="Polar residues" evidence="1">
    <location>
        <begin position="25"/>
        <end position="63"/>
    </location>
</feature>
<accession>A0A6J7ZU42</accession>
<dbReference type="InterPro" id="IPR006580">
    <property type="entry name" value="Znf_TTF"/>
</dbReference>
<dbReference type="InterPro" id="IPR025398">
    <property type="entry name" value="DUF4371"/>
</dbReference>
<dbReference type="Pfam" id="PF05699">
    <property type="entry name" value="Dimer_Tnp_hAT"/>
    <property type="match status" value="1"/>
</dbReference>
<dbReference type="InterPro" id="IPR008906">
    <property type="entry name" value="HATC_C_dom"/>
</dbReference>
<dbReference type="SUPFAM" id="SSF53098">
    <property type="entry name" value="Ribonuclease H-like"/>
    <property type="match status" value="1"/>
</dbReference>
<evidence type="ECO:0000313" key="3">
    <source>
        <dbReference type="EMBL" id="CAC5356088.1"/>
    </source>
</evidence>
<name>A0A6J7ZU42_MYTCO</name>
<dbReference type="PANTHER" id="PTHR46289">
    <property type="entry name" value="52 KDA REPRESSOR OF THE INHIBITOR OF THE PROTEIN KINASE-LIKE PROTEIN-RELATED"/>
    <property type="match status" value="1"/>
</dbReference>
<protein>
    <recommendedName>
        <fullName evidence="2">TTF-type domain-containing protein</fullName>
    </recommendedName>
</protein>
<evidence type="ECO:0000313" key="4">
    <source>
        <dbReference type="Proteomes" id="UP000507470"/>
    </source>
</evidence>